<evidence type="ECO:0000313" key="2">
    <source>
        <dbReference type="EMBL" id="AZG78087.1"/>
    </source>
</evidence>
<feature type="domain" description="Methyltransferase type 11" evidence="1">
    <location>
        <begin position="159"/>
        <end position="206"/>
    </location>
</feature>
<protein>
    <submittedName>
        <fullName evidence="2">Class I SAM-dependent methyltransferase</fullName>
    </submittedName>
</protein>
<keyword evidence="2" id="KW-0808">Transferase</keyword>
<dbReference type="EMBL" id="CP034086">
    <property type="protein sequence ID" value="AZG78087.1"/>
    <property type="molecule type" value="Genomic_DNA"/>
</dbReference>
<dbReference type="Pfam" id="PF08241">
    <property type="entry name" value="Methyltransf_11"/>
    <property type="match status" value="1"/>
</dbReference>
<evidence type="ECO:0000259" key="1">
    <source>
        <dbReference type="Pfam" id="PF08241"/>
    </source>
</evidence>
<dbReference type="InterPro" id="IPR013216">
    <property type="entry name" value="Methyltransf_11"/>
</dbReference>
<keyword evidence="2" id="KW-0489">Methyltransferase</keyword>
<dbReference type="RefSeq" id="WP_124739691.1">
    <property type="nucleotide sequence ID" value="NZ_CP034086.1"/>
</dbReference>
<gene>
    <name evidence="2" type="ORF">EHO51_15845</name>
</gene>
<evidence type="ECO:0000313" key="3">
    <source>
        <dbReference type="Proteomes" id="UP000273982"/>
    </source>
</evidence>
<dbReference type="Proteomes" id="UP000273982">
    <property type="component" value="Chromosome"/>
</dbReference>
<reference evidence="2 3" key="1">
    <citation type="submission" date="2018-11" db="EMBL/GenBank/DDBJ databases">
        <title>Genome squencing of methanotrophic bacteria isolated from alkaline groundwater in Korea.</title>
        <authorList>
            <person name="Nguyen L.N."/>
        </authorList>
    </citation>
    <scope>NUCLEOTIDE SEQUENCE [LARGE SCALE GENOMIC DNA]</scope>
    <source>
        <strain evidence="2 3">GW6</strain>
    </source>
</reference>
<dbReference type="GO" id="GO:0008757">
    <property type="term" value="F:S-adenosylmethionine-dependent methyltransferase activity"/>
    <property type="evidence" value="ECO:0007669"/>
    <property type="project" value="InterPro"/>
</dbReference>
<accession>A0A3G8M8H3</accession>
<dbReference type="KEGG" id="mros:EHO51_15845"/>
<dbReference type="GO" id="GO:0032259">
    <property type="term" value="P:methylation"/>
    <property type="evidence" value="ECO:0007669"/>
    <property type="project" value="UniProtKB-KW"/>
</dbReference>
<dbReference type="InterPro" id="IPR029063">
    <property type="entry name" value="SAM-dependent_MTases_sf"/>
</dbReference>
<dbReference type="CDD" id="cd02440">
    <property type="entry name" value="AdoMet_MTases"/>
    <property type="match status" value="1"/>
</dbReference>
<sequence length="320" mass="35910">MDNVTPYLVPASLEHFSETEYLDANKDIQEAISKGIIESGLHHFKALGYAENRFFARRAAVARQKEKKLKYIVSNLLNKDELLGIHDCGALDCLRPEYRISAGITPTTAVSSHGYDDVNLKYIESNPTSWILDVGAGLCPSYYHNVVNFEVVPYDTTDVLGIAEKLPFKDGVFDYVISSAVLEHVRNPAAAAKELYRVLKPGGGIYIAAPFLCPYHGYPHHYFNMTAQGLRSLLPEELVDCNQYVPHFFAPLWSARHLFLHWISSLDEPAKEQLLNTKVREFVEASPADYTKDYNSKLSLQQQLDIAYGTVLTAKKPLAP</sequence>
<proteinExistence type="predicted"/>
<dbReference type="AlphaFoldDB" id="A0A3G8M8H3"/>
<dbReference type="Gene3D" id="3.40.50.150">
    <property type="entry name" value="Vaccinia Virus protein VP39"/>
    <property type="match status" value="1"/>
</dbReference>
<name>A0A3G8M8H3_9HYPH</name>
<dbReference type="SUPFAM" id="SSF53335">
    <property type="entry name" value="S-adenosyl-L-methionine-dependent methyltransferases"/>
    <property type="match status" value="1"/>
</dbReference>
<organism evidence="2 3">
    <name type="scientific">Methylocystis rosea</name>
    <dbReference type="NCBI Taxonomy" id="173366"/>
    <lineage>
        <taxon>Bacteria</taxon>
        <taxon>Pseudomonadati</taxon>
        <taxon>Pseudomonadota</taxon>
        <taxon>Alphaproteobacteria</taxon>
        <taxon>Hyphomicrobiales</taxon>
        <taxon>Methylocystaceae</taxon>
        <taxon>Methylocystis</taxon>
    </lineage>
</organism>